<dbReference type="AlphaFoldDB" id="A0A238TEM3"/>
<evidence type="ECO:0000313" key="2">
    <source>
        <dbReference type="EMBL" id="SMQ13118.1"/>
    </source>
</evidence>
<name>A0A238TEM3_9NEIS</name>
<feature type="signal peptide" evidence="1">
    <location>
        <begin position="1"/>
        <end position="21"/>
    </location>
</feature>
<evidence type="ECO:0000313" key="4">
    <source>
        <dbReference type="Proteomes" id="UP000215450"/>
    </source>
</evidence>
<gene>
    <name evidence="2" type="ORF">KEBURONENSIS_01860</name>
    <name evidence="3" type="ORF">KEBURONENSIS_01861</name>
</gene>
<keyword evidence="1" id="KW-0732">Signal</keyword>
<reference evidence="3 4" key="2">
    <citation type="submission" date="2017-06" db="EMBL/GenBank/DDBJ databases">
        <authorList>
            <person name="Kim H.J."/>
            <person name="Triplett B.A."/>
        </authorList>
    </citation>
    <scope>NUCLEOTIDE SEQUENCE [LARGE SCALE GENOMIC DNA]</scope>
    <source>
        <strain evidence="3">Kingella_eburonensis</strain>
    </source>
</reference>
<organism evidence="3 4">
    <name type="scientific">Kingella negevensis</name>
    <dbReference type="NCBI Taxonomy" id="1522312"/>
    <lineage>
        <taxon>Bacteria</taxon>
        <taxon>Pseudomonadati</taxon>
        <taxon>Pseudomonadota</taxon>
        <taxon>Betaproteobacteria</taxon>
        <taxon>Neisseriales</taxon>
        <taxon>Neisseriaceae</taxon>
        <taxon>Kingella</taxon>
    </lineage>
</organism>
<evidence type="ECO:0000313" key="3">
    <source>
        <dbReference type="EMBL" id="SNB80556.1"/>
    </source>
</evidence>
<keyword evidence="4" id="KW-1185">Reference proteome</keyword>
<dbReference type="RefSeq" id="WP_180676256.1">
    <property type="nucleotide sequence ID" value="NZ_FXUV02000050.1"/>
</dbReference>
<dbReference type="EMBL" id="FXUV01000046">
    <property type="protein sequence ID" value="SMQ13118.1"/>
    <property type="molecule type" value="Genomic_DNA"/>
</dbReference>
<dbReference type="EMBL" id="FXUV02000050">
    <property type="protein sequence ID" value="SNB80556.1"/>
    <property type="molecule type" value="Genomic_DNA"/>
</dbReference>
<evidence type="ECO:0000256" key="1">
    <source>
        <dbReference type="SAM" id="SignalP"/>
    </source>
</evidence>
<sequence>MQLKRLAMLCGLMCSSYAVWAKPVEVTIGAERYHEAYREYVDGETRFMQ</sequence>
<protein>
    <submittedName>
        <fullName evidence="3">Uncharacterized protein</fullName>
    </submittedName>
</protein>
<reference evidence="2" key="1">
    <citation type="submission" date="2017-05" db="EMBL/GenBank/DDBJ databases">
        <authorList>
            <person name="Song R."/>
            <person name="Chenine A.L."/>
            <person name="Ruprecht R.M."/>
        </authorList>
    </citation>
    <scope>NUCLEOTIDE SEQUENCE</scope>
    <source>
        <strain evidence="2">Kingella_eburonensis</strain>
    </source>
</reference>
<feature type="chain" id="PRO_5015075305" evidence="1">
    <location>
        <begin position="22"/>
        <end position="49"/>
    </location>
</feature>
<accession>A0A238TEM3</accession>
<proteinExistence type="predicted"/>
<dbReference type="Proteomes" id="UP000215450">
    <property type="component" value="Unassembled WGS sequence"/>
</dbReference>